<name>A0A9W8N7G3_9PEZI</name>
<gene>
    <name evidence="1" type="ORF">NPX13_g9056</name>
</gene>
<reference evidence="1" key="1">
    <citation type="submission" date="2022-07" db="EMBL/GenBank/DDBJ databases">
        <title>Genome Sequence of Xylaria arbuscula.</title>
        <authorList>
            <person name="Buettner E."/>
        </authorList>
    </citation>
    <scope>NUCLEOTIDE SEQUENCE</scope>
    <source>
        <strain evidence="1">VT107</strain>
    </source>
</reference>
<dbReference type="Proteomes" id="UP001148614">
    <property type="component" value="Unassembled WGS sequence"/>
</dbReference>
<protein>
    <submittedName>
        <fullName evidence="1">Uncharacterized protein</fullName>
    </submittedName>
</protein>
<sequence length="271" mass="29478">MSCNASISAVDIEVTLSGPEFTISERHRPRSINGTKRDVIPPVNPTAQFENSVYQDLASFNATVDSVLDPFFSLLVNSRYAIPISALTDLTQQQKVADAIIFQHNIIAAQTLSATARIPVFGGYINGAPAYEDPGIFAWTGQGSINDTTLPATIIGNPLNMSGRVVQSKTTTRVLEALLTTAVVLGISSWALEEKKGVLPRLPTCVASIVAMLVDGNLLEYWHHETSQEAQTTVTSFTRKFGKMKVFSLGLPNSKQNFGIWVTEELPLPRK</sequence>
<accession>A0A9W8N7G3</accession>
<dbReference type="VEuPathDB" id="FungiDB:F4678DRAFT_462227"/>
<organism evidence="1 2">
    <name type="scientific">Xylaria arbuscula</name>
    <dbReference type="NCBI Taxonomy" id="114810"/>
    <lineage>
        <taxon>Eukaryota</taxon>
        <taxon>Fungi</taxon>
        <taxon>Dikarya</taxon>
        <taxon>Ascomycota</taxon>
        <taxon>Pezizomycotina</taxon>
        <taxon>Sordariomycetes</taxon>
        <taxon>Xylariomycetidae</taxon>
        <taxon>Xylariales</taxon>
        <taxon>Xylariaceae</taxon>
        <taxon>Xylaria</taxon>
    </lineage>
</organism>
<evidence type="ECO:0000313" key="2">
    <source>
        <dbReference type="Proteomes" id="UP001148614"/>
    </source>
</evidence>
<dbReference type="AlphaFoldDB" id="A0A9W8N7G3"/>
<proteinExistence type="predicted"/>
<keyword evidence="2" id="KW-1185">Reference proteome</keyword>
<comment type="caution">
    <text evidence="1">The sequence shown here is derived from an EMBL/GenBank/DDBJ whole genome shotgun (WGS) entry which is preliminary data.</text>
</comment>
<dbReference type="EMBL" id="JANPWZ010002125">
    <property type="protein sequence ID" value="KAJ3561148.1"/>
    <property type="molecule type" value="Genomic_DNA"/>
</dbReference>
<evidence type="ECO:0000313" key="1">
    <source>
        <dbReference type="EMBL" id="KAJ3561148.1"/>
    </source>
</evidence>